<name>A0A9Q0EFA3_9TELE</name>
<evidence type="ECO:0000313" key="2">
    <source>
        <dbReference type="EMBL" id="KAJ3603362.1"/>
    </source>
</evidence>
<proteinExistence type="predicted"/>
<reference evidence="2" key="1">
    <citation type="submission" date="2022-07" db="EMBL/GenBank/DDBJ databases">
        <title>Chromosome-level genome of Muraenolepis orangiensis.</title>
        <authorList>
            <person name="Kim J."/>
        </authorList>
    </citation>
    <scope>NUCLEOTIDE SEQUENCE</scope>
    <source>
        <strain evidence="2">KU_S4_2022</strain>
        <tissue evidence="2">Muscle</tissue>
    </source>
</reference>
<dbReference type="EMBL" id="JANIIK010000046">
    <property type="protein sequence ID" value="KAJ3603362.1"/>
    <property type="molecule type" value="Genomic_DNA"/>
</dbReference>
<feature type="compositionally biased region" description="Polar residues" evidence="1">
    <location>
        <begin position="96"/>
        <end position="109"/>
    </location>
</feature>
<evidence type="ECO:0000313" key="3">
    <source>
        <dbReference type="Proteomes" id="UP001148018"/>
    </source>
</evidence>
<comment type="caution">
    <text evidence="2">The sequence shown here is derived from an EMBL/GenBank/DDBJ whole genome shotgun (WGS) entry which is preliminary data.</text>
</comment>
<dbReference type="Proteomes" id="UP001148018">
    <property type="component" value="Unassembled WGS sequence"/>
</dbReference>
<sequence length="109" mass="11776">MILGNIPDASNPEEAAALHMKHQTLGAQEGISRPQRVLSQLGSIPLLLQAKCHGFPKQEIQPLKAQSNFCMGMYAIGPRRSSGHAPSSSPHPLRNEGSQRLSTLVLTNQ</sequence>
<accession>A0A9Q0EFA3</accession>
<feature type="region of interest" description="Disordered" evidence="1">
    <location>
        <begin position="76"/>
        <end position="109"/>
    </location>
</feature>
<protein>
    <submittedName>
        <fullName evidence="2">Uncharacterized protein</fullName>
    </submittedName>
</protein>
<keyword evidence="3" id="KW-1185">Reference proteome</keyword>
<organism evidence="2 3">
    <name type="scientific">Muraenolepis orangiensis</name>
    <name type="common">Patagonian moray cod</name>
    <dbReference type="NCBI Taxonomy" id="630683"/>
    <lineage>
        <taxon>Eukaryota</taxon>
        <taxon>Metazoa</taxon>
        <taxon>Chordata</taxon>
        <taxon>Craniata</taxon>
        <taxon>Vertebrata</taxon>
        <taxon>Euteleostomi</taxon>
        <taxon>Actinopterygii</taxon>
        <taxon>Neopterygii</taxon>
        <taxon>Teleostei</taxon>
        <taxon>Neoteleostei</taxon>
        <taxon>Acanthomorphata</taxon>
        <taxon>Zeiogadaria</taxon>
        <taxon>Gadariae</taxon>
        <taxon>Gadiformes</taxon>
        <taxon>Muraenolepidoidei</taxon>
        <taxon>Muraenolepididae</taxon>
        <taxon>Muraenolepis</taxon>
    </lineage>
</organism>
<dbReference type="AlphaFoldDB" id="A0A9Q0EFA3"/>
<feature type="compositionally biased region" description="Low complexity" evidence="1">
    <location>
        <begin position="77"/>
        <end position="92"/>
    </location>
</feature>
<gene>
    <name evidence="2" type="ORF">NHX12_031104</name>
</gene>
<evidence type="ECO:0000256" key="1">
    <source>
        <dbReference type="SAM" id="MobiDB-lite"/>
    </source>
</evidence>